<dbReference type="Proteomes" id="UP000184292">
    <property type="component" value="Unassembled WGS sequence"/>
</dbReference>
<feature type="compositionally biased region" description="Pro residues" evidence="1">
    <location>
        <begin position="423"/>
        <end position="434"/>
    </location>
</feature>
<name>A0A1M6C1I1_9RHOB</name>
<gene>
    <name evidence="2" type="ORF">SAMN05444417_0957</name>
</gene>
<protein>
    <submittedName>
        <fullName evidence="2">Uncharacterized protein</fullName>
    </submittedName>
</protein>
<dbReference type="EMBL" id="FQYO01000002">
    <property type="protein sequence ID" value="SHI54860.1"/>
    <property type="molecule type" value="Genomic_DNA"/>
</dbReference>
<dbReference type="RefSeq" id="WP_073326689.1">
    <property type="nucleotide sequence ID" value="NZ_FQYO01000002.1"/>
</dbReference>
<organism evidence="2 3">
    <name type="scientific">Wenxinia saemankumensis</name>
    <dbReference type="NCBI Taxonomy" id="1447782"/>
    <lineage>
        <taxon>Bacteria</taxon>
        <taxon>Pseudomonadati</taxon>
        <taxon>Pseudomonadota</taxon>
        <taxon>Alphaproteobacteria</taxon>
        <taxon>Rhodobacterales</taxon>
        <taxon>Roseobacteraceae</taxon>
        <taxon>Wenxinia</taxon>
    </lineage>
</organism>
<evidence type="ECO:0000313" key="3">
    <source>
        <dbReference type="Proteomes" id="UP000184292"/>
    </source>
</evidence>
<feature type="region of interest" description="Disordered" evidence="1">
    <location>
        <begin position="415"/>
        <end position="453"/>
    </location>
</feature>
<reference evidence="2 3" key="1">
    <citation type="submission" date="2016-11" db="EMBL/GenBank/DDBJ databases">
        <authorList>
            <person name="Jaros S."/>
            <person name="Januszkiewicz K."/>
            <person name="Wedrychowicz H."/>
        </authorList>
    </citation>
    <scope>NUCLEOTIDE SEQUENCE [LARGE SCALE GENOMIC DNA]</scope>
    <source>
        <strain evidence="2 3">DSM 100565</strain>
    </source>
</reference>
<dbReference type="AlphaFoldDB" id="A0A1M6C1I1"/>
<sequence>MRRLIERGLMFGNLVPVDSPVLVERYMRALDHLTGRRADLDEFHVDISGYSPEVGDALDDPLYLNPDGVNRSFILLTTEQKRAPLLGARFSTSRGILRQFVEANETALLALTARDAVAGELADTVFRCAVPADLFKIGRVTVEADTTAGTVVSARRLEELIARFRTEPDGWWDDVLIARMIELAGETGDLTRNPVALPRMTFAQDNYWTALFGGVYLLRDAPHPVLIHMAEGAFGGLPVPAVAASDRTALAQALTRNGLVEGIVEARGADAAAILRQKMDYIVAFAVAEQGESLAGAGRRDLRRLARRHAGALPPEWHALAALVRWAENAGDWPRITSDDPAYFYTLRAAPGPDRDLVNRLLAELTPMDARQLFICHKEAFYAAWRTWPEGQRAFVADLLAEEYLLDKAGTRAALFGPEPGMEEPPAPPPPTPGPRAAQDRIAAVGPWGALRR</sequence>
<dbReference type="OrthoDB" id="8430253at2"/>
<evidence type="ECO:0000313" key="2">
    <source>
        <dbReference type="EMBL" id="SHI54860.1"/>
    </source>
</evidence>
<dbReference type="Pfam" id="PF20343">
    <property type="entry name" value="DUF6638"/>
    <property type="match status" value="1"/>
</dbReference>
<keyword evidence="3" id="KW-1185">Reference proteome</keyword>
<evidence type="ECO:0000256" key="1">
    <source>
        <dbReference type="SAM" id="MobiDB-lite"/>
    </source>
</evidence>
<dbReference type="STRING" id="1447782.SAMN05444417_0957"/>
<accession>A0A1M6C1I1</accession>
<dbReference type="InterPro" id="IPR046578">
    <property type="entry name" value="DUF6638"/>
</dbReference>
<proteinExistence type="predicted"/>